<dbReference type="Proteomes" id="UP001596989">
    <property type="component" value="Unassembled WGS sequence"/>
</dbReference>
<dbReference type="PANTHER" id="PTHR43649">
    <property type="entry name" value="ARABINOSE-BINDING PROTEIN-RELATED"/>
    <property type="match status" value="1"/>
</dbReference>
<dbReference type="SUPFAM" id="SSF53850">
    <property type="entry name" value="Periplasmic binding protein-like II"/>
    <property type="match status" value="1"/>
</dbReference>
<accession>A0ABW3HW25</accession>
<keyword evidence="1 3" id="KW-0732">Signal</keyword>
<dbReference type="EMBL" id="JBHTJZ010000065">
    <property type="protein sequence ID" value="MFD0961722.1"/>
    <property type="molecule type" value="Genomic_DNA"/>
</dbReference>
<feature type="region of interest" description="Disordered" evidence="2">
    <location>
        <begin position="34"/>
        <end position="65"/>
    </location>
</feature>
<dbReference type="RefSeq" id="WP_377567568.1">
    <property type="nucleotide sequence ID" value="NZ_JBHTJZ010000065.1"/>
</dbReference>
<proteinExistence type="predicted"/>
<reference evidence="5" key="1">
    <citation type="journal article" date="2019" name="Int. J. Syst. Evol. Microbiol.">
        <title>The Global Catalogue of Microorganisms (GCM) 10K type strain sequencing project: providing services to taxonomists for standard genome sequencing and annotation.</title>
        <authorList>
            <consortium name="The Broad Institute Genomics Platform"/>
            <consortium name="The Broad Institute Genome Sequencing Center for Infectious Disease"/>
            <person name="Wu L."/>
            <person name="Ma J."/>
        </authorList>
    </citation>
    <scope>NUCLEOTIDE SEQUENCE [LARGE SCALE GENOMIC DNA]</scope>
    <source>
        <strain evidence="5">CCUG 59129</strain>
    </source>
</reference>
<evidence type="ECO:0000256" key="1">
    <source>
        <dbReference type="ARBA" id="ARBA00022729"/>
    </source>
</evidence>
<comment type="caution">
    <text evidence="4">The sequence shown here is derived from an EMBL/GenBank/DDBJ whole genome shotgun (WGS) entry which is preliminary data.</text>
</comment>
<organism evidence="4 5">
    <name type="scientific">Paenibacillus chungangensis</name>
    <dbReference type="NCBI Taxonomy" id="696535"/>
    <lineage>
        <taxon>Bacteria</taxon>
        <taxon>Bacillati</taxon>
        <taxon>Bacillota</taxon>
        <taxon>Bacilli</taxon>
        <taxon>Bacillales</taxon>
        <taxon>Paenibacillaceae</taxon>
        <taxon>Paenibacillus</taxon>
    </lineage>
</organism>
<dbReference type="PROSITE" id="PS51257">
    <property type="entry name" value="PROKAR_LIPOPROTEIN"/>
    <property type="match status" value="1"/>
</dbReference>
<dbReference type="CDD" id="cd13580">
    <property type="entry name" value="PBP2_AlgQ_like_1"/>
    <property type="match status" value="1"/>
</dbReference>
<feature type="signal peptide" evidence="3">
    <location>
        <begin position="1"/>
        <end position="24"/>
    </location>
</feature>
<keyword evidence="5" id="KW-1185">Reference proteome</keyword>
<feature type="chain" id="PRO_5047541110" evidence="3">
    <location>
        <begin position="25"/>
        <end position="561"/>
    </location>
</feature>
<protein>
    <submittedName>
        <fullName evidence="4">Extracellular solute-binding protein</fullName>
    </submittedName>
</protein>
<feature type="compositionally biased region" description="Polar residues" evidence="2">
    <location>
        <begin position="46"/>
        <end position="57"/>
    </location>
</feature>
<dbReference type="PANTHER" id="PTHR43649:SF33">
    <property type="entry name" value="POLYGALACTURONAN_RHAMNOGALACTURONAN-BINDING PROTEIN YTCQ"/>
    <property type="match status" value="1"/>
</dbReference>
<evidence type="ECO:0000256" key="3">
    <source>
        <dbReference type="SAM" id="SignalP"/>
    </source>
</evidence>
<dbReference type="InterPro" id="IPR050490">
    <property type="entry name" value="Bact_solute-bd_prot1"/>
</dbReference>
<evidence type="ECO:0000313" key="4">
    <source>
        <dbReference type="EMBL" id="MFD0961722.1"/>
    </source>
</evidence>
<gene>
    <name evidence="4" type="ORF">ACFQ2I_20465</name>
</gene>
<dbReference type="Gene3D" id="3.40.190.10">
    <property type="entry name" value="Periplasmic binding protein-like II"/>
    <property type="match status" value="2"/>
</dbReference>
<sequence length="561" mass="62401">MAIKKRKVLNAAIVLGTVVSMLVACSSGNNNVNSGGATQPAEGNTAAPTETSPTNSDGKFDPPVTITTVTPHLSADTKYPEGDTMTDNFHSRWVKENLGIDLKFLWGVSNTEAYQTKQKLMLAGNEEMPDIMLVHNELISEFISSGRFMDITEAFEMYAPERLKATFENDPDLWVRVRKDGKNYGLPVLTNMETNAIMFMRQDWLDNLNLKAPTTIDELEQVLDAFTNQDPDQNGKNDTIGISLAGKDKLATWTATADFVFGAYGKMPELWYKAEDGTLQYGSINPSVKTALGKLAEWFNKGYLDKALGTLDNTKAAESFTQGKSGIYVGPSYSPNWPMKGAGMDVSVVEAYPIPKGPEGLFGSTAAAKTNHAYLFSKDFQHMDAFFKYLDIMMRPYAEDSPFYYGAEEGLDYILVDGKPVYDAPELKKPDSFGMNDYMLTFNYAIPQDNSQMYDDLLAGKEPVLPNEIMASQWPLARLKAYALDAKNKAAQGMQNAFQGQPTKTLAQKGELLLKMERETFLKIVYNELPLDAFDKFVEDWKKAGGDQVTTEVNEWYNTTK</sequence>
<name>A0ABW3HW25_9BACL</name>
<evidence type="ECO:0000256" key="2">
    <source>
        <dbReference type="SAM" id="MobiDB-lite"/>
    </source>
</evidence>
<evidence type="ECO:0000313" key="5">
    <source>
        <dbReference type="Proteomes" id="UP001596989"/>
    </source>
</evidence>